<gene>
    <name evidence="2" type="ORF">K7X08_030796</name>
</gene>
<dbReference type="SMART" id="SM00220">
    <property type="entry name" value="S_TKc"/>
    <property type="match status" value="1"/>
</dbReference>
<name>A0A9Q1RB07_9SOLA</name>
<dbReference type="InterPro" id="IPR000719">
    <property type="entry name" value="Prot_kinase_dom"/>
</dbReference>
<dbReference type="EMBL" id="JAJAGQ010000012">
    <property type="protein sequence ID" value="KAJ8548327.1"/>
    <property type="molecule type" value="Genomic_DNA"/>
</dbReference>
<evidence type="ECO:0000259" key="1">
    <source>
        <dbReference type="PROSITE" id="PS50011"/>
    </source>
</evidence>
<dbReference type="Pfam" id="PF00069">
    <property type="entry name" value="Pkinase"/>
    <property type="match status" value="1"/>
</dbReference>
<reference evidence="3" key="1">
    <citation type="journal article" date="2023" name="Proc. Natl. Acad. Sci. U.S.A.">
        <title>Genomic and structural basis for evolution of tropane alkaloid biosynthesis.</title>
        <authorList>
            <person name="Wanga Y.-J."/>
            <person name="Taina T."/>
            <person name="Yua J.-Y."/>
            <person name="Lia J."/>
            <person name="Xua B."/>
            <person name="Chenc J."/>
            <person name="D'Auriad J.C."/>
            <person name="Huanga J.-P."/>
            <person name="Huanga S.-X."/>
        </authorList>
    </citation>
    <scope>NUCLEOTIDE SEQUENCE [LARGE SCALE GENOMIC DNA]</scope>
    <source>
        <strain evidence="3">cv. KIB-2019</strain>
    </source>
</reference>
<dbReference type="GO" id="GO:0004672">
    <property type="term" value="F:protein kinase activity"/>
    <property type="evidence" value="ECO:0007669"/>
    <property type="project" value="InterPro"/>
</dbReference>
<dbReference type="Proteomes" id="UP001152561">
    <property type="component" value="Unassembled WGS sequence"/>
</dbReference>
<dbReference type="PANTHER" id="PTHR48011:SF40">
    <property type="entry name" value="PROTEIN KINASE DOMAIN-CONTAINING PROTEIN"/>
    <property type="match status" value="1"/>
</dbReference>
<organism evidence="2 3">
    <name type="scientific">Anisodus acutangulus</name>
    <dbReference type="NCBI Taxonomy" id="402998"/>
    <lineage>
        <taxon>Eukaryota</taxon>
        <taxon>Viridiplantae</taxon>
        <taxon>Streptophyta</taxon>
        <taxon>Embryophyta</taxon>
        <taxon>Tracheophyta</taxon>
        <taxon>Spermatophyta</taxon>
        <taxon>Magnoliopsida</taxon>
        <taxon>eudicotyledons</taxon>
        <taxon>Gunneridae</taxon>
        <taxon>Pentapetalae</taxon>
        <taxon>asterids</taxon>
        <taxon>lamiids</taxon>
        <taxon>Solanales</taxon>
        <taxon>Solanaceae</taxon>
        <taxon>Solanoideae</taxon>
        <taxon>Hyoscyameae</taxon>
        <taxon>Anisodus</taxon>
    </lineage>
</organism>
<keyword evidence="3" id="KW-1185">Reference proteome</keyword>
<dbReference type="InterPro" id="IPR052751">
    <property type="entry name" value="Plant_MAPKKK"/>
</dbReference>
<dbReference type="GO" id="GO:0005524">
    <property type="term" value="F:ATP binding"/>
    <property type="evidence" value="ECO:0007669"/>
    <property type="project" value="InterPro"/>
</dbReference>
<feature type="domain" description="Protein kinase" evidence="1">
    <location>
        <begin position="1"/>
        <end position="188"/>
    </location>
</feature>
<dbReference type="PROSITE" id="PS50011">
    <property type="entry name" value="PROTEIN_KINASE_DOM"/>
    <property type="match status" value="1"/>
</dbReference>
<dbReference type="AlphaFoldDB" id="A0A9Q1RB07"/>
<dbReference type="GO" id="GO:0007165">
    <property type="term" value="P:signal transduction"/>
    <property type="evidence" value="ECO:0007669"/>
    <property type="project" value="TreeGrafter"/>
</dbReference>
<evidence type="ECO:0000313" key="3">
    <source>
        <dbReference type="Proteomes" id="UP001152561"/>
    </source>
</evidence>
<comment type="caution">
    <text evidence="2">The sequence shown here is derived from an EMBL/GenBank/DDBJ whole genome shotgun (WGS) entry which is preliminary data.</text>
</comment>
<sequence length="188" mass="21196">MKGNSYECLKTVLTLFVVSEYASGGSLADRLRNYNSGEGLPEFEVKKHTKNVLLEVAKIADFGLALTLEQSWTQKQGLRGTKGYMAPESVLKQEYGPDTDIWALGCTVYELITGTPLWKSSNSDEKFDDVLHRIKYEELSFENVKLSTEAKDFYKWTETGLALLSTKSIEEYCKTLPHVDFAQGYVIP</sequence>
<dbReference type="OrthoDB" id="275301at2759"/>
<dbReference type="PANTHER" id="PTHR48011">
    <property type="entry name" value="CCR4-NOT TRANSCRIPTIONAL COMPLEX SUBUNIT CAF120-RELATED"/>
    <property type="match status" value="1"/>
</dbReference>
<dbReference type="SUPFAM" id="SSF56112">
    <property type="entry name" value="Protein kinase-like (PK-like)"/>
    <property type="match status" value="1"/>
</dbReference>
<accession>A0A9Q1RB07</accession>
<dbReference type="InterPro" id="IPR011009">
    <property type="entry name" value="Kinase-like_dom_sf"/>
</dbReference>
<dbReference type="Gene3D" id="1.10.510.10">
    <property type="entry name" value="Transferase(Phosphotransferase) domain 1"/>
    <property type="match status" value="1"/>
</dbReference>
<evidence type="ECO:0000313" key="2">
    <source>
        <dbReference type="EMBL" id="KAJ8548327.1"/>
    </source>
</evidence>
<proteinExistence type="predicted"/>
<protein>
    <recommendedName>
        <fullName evidence="1">Protein kinase domain-containing protein</fullName>
    </recommendedName>
</protein>